<sequence length="950" mass="102979">MTTYNTGNPLGSAAAKDLFDNAQNLDFALNDITSLIWTDRLGKTRTSFYGMESAFTTQLTSQEYRFVSQLSSQESRFTTFIQNSGYQVIGDYADGPLTITEYNQLIRYDGELWKLTAATDIPFTTTGNDATSWATDSTHFVSVGDGALRQGLSQIDGISSIGSGNYAEIRTYIGGNEKIFCYGRENISDEAGGVFVRDDADTTTADNGGTVLVDALNRRWKRVYDCDVLLTWFCSRGDGVTDYTTPIQAAAQVAVDNDKSLVFESGVYPFTTIQVQCSIVRQASTKWIANGAVTLHCIKTSPDSTDYDADYAIRIQGRYSSQVALTADAVRGAGIVYLADVSTIEVGDFVGLQSSRLIQTDHRGQAREGQLCKVSSVNVANSRVGIENTLRYFAPSSITQTGTITAATSGSSFTASGLTLTRRNAKVRIRFTSGNNNNGQIRYVTAYSGSTLIIGGDQSAFTYTPAVGDTFVLEWVTVASIIKPLKFTMSTGFSLTRDVTSNATAGDVGFRGLDILYTDKASVAGVIVEGFSETGIRVRGSYQPHLVNPTVRDANRGYNTFDGTGYGISINQCFGAIVDEFKTFRCRKGLDVIGTQMISWETRVSGTASGGGVDYTGTAFWPVGVTENSGMGSHGAGYDSMYHDCLVVDCHLPYAMRGLRESYIDCRVQGNVAGSCLRLAYGGGLTVKNMIYDDTFTEIGQTVDTSYSQDSRPNLRATCMVELFCGATDGYLRGYPVVVQGCHAKKLTLGFVVASGAGDTLTLENLFLGQNTAYVSIEGTSTTEFSFIRTEGLKVVKNVQDMGGNRYIRDGGTWTSWTMYDLRTALTIPDNTFLRLADNKVFATILDDSVIAIPISPKTKTAFVSIFDHEIDRNYRGLGMLLYVNRALDYNNASYKTGITLANSVLTGTTSTDGTMNIAFLPSGGGGYLYIENRMGATMRPIIVIETVPF</sequence>
<evidence type="ECO:0000313" key="1">
    <source>
        <dbReference type="EMBL" id="MEN0582260.1"/>
    </source>
</evidence>
<dbReference type="RefSeq" id="WP_343194995.1">
    <property type="nucleotide sequence ID" value="NZ_JBCIVJ010000044.1"/>
</dbReference>
<reference evidence="1 2" key="1">
    <citation type="submission" date="2024-02" db="EMBL/GenBank/DDBJ databases">
        <title>Whole genome of MDR Enterobacteriaceae from southern Thailand.</title>
        <authorList>
            <person name="Surachat K."/>
        </authorList>
    </citation>
    <scope>NUCLEOTIDE SEQUENCE [LARGE SCALE GENOMIC DNA]</scope>
    <source>
        <strain evidence="1 2">PSU_29</strain>
    </source>
</reference>
<keyword evidence="2" id="KW-1185">Reference proteome</keyword>
<organism evidence="1 2">
    <name type="scientific">Phytobacter palmae</name>
    <dbReference type="NCBI Taxonomy" id="1855371"/>
    <lineage>
        <taxon>Bacteria</taxon>
        <taxon>Pseudomonadati</taxon>
        <taxon>Pseudomonadota</taxon>
        <taxon>Gammaproteobacteria</taxon>
        <taxon>Enterobacterales</taxon>
        <taxon>Enterobacteriaceae</taxon>
        <taxon>Phytobacter</taxon>
    </lineage>
</organism>
<protein>
    <recommendedName>
        <fullName evidence="3">Tail spike TSP1/Gp66 N-terminal domain-containing protein</fullName>
    </recommendedName>
</protein>
<accession>A0ABU9VC55</accession>
<name>A0ABU9VC55_9ENTR</name>
<comment type="caution">
    <text evidence="1">The sequence shown here is derived from an EMBL/GenBank/DDBJ whole genome shotgun (WGS) entry which is preliminary data.</text>
</comment>
<proteinExistence type="predicted"/>
<evidence type="ECO:0008006" key="3">
    <source>
        <dbReference type="Google" id="ProtNLM"/>
    </source>
</evidence>
<evidence type="ECO:0000313" key="2">
    <source>
        <dbReference type="Proteomes" id="UP001411173"/>
    </source>
</evidence>
<dbReference type="EMBL" id="JBCIVJ010000044">
    <property type="protein sequence ID" value="MEN0582260.1"/>
    <property type="molecule type" value="Genomic_DNA"/>
</dbReference>
<gene>
    <name evidence="1" type="ORF">AAIG39_25150</name>
</gene>
<dbReference type="Proteomes" id="UP001411173">
    <property type="component" value="Unassembled WGS sequence"/>
</dbReference>